<evidence type="ECO:0000256" key="1">
    <source>
        <dbReference type="ARBA" id="ARBA00022741"/>
    </source>
</evidence>
<keyword evidence="1" id="KW-0547">Nucleotide-binding</keyword>
<dbReference type="InterPro" id="IPR029000">
    <property type="entry name" value="Cyclophilin-like_dom_sf"/>
</dbReference>
<dbReference type="AlphaFoldDB" id="A0A839Y0U9"/>
<sequence>MPEPAATAPPVAASTAPAVLTVRGPGLSTITDLGRPAGSSIGQMTGGALDQYSAAAANILVGNAATAPLLEVTGLDFSATIDRDLLVSITGATADVTVGGHPQPQWEPVAWPAGRDLRIGRIRAGFRIYIGLHGHVDTLTLLGSCAPDTVLGFGTSLTVGDQITVHGRTPAFDNPWFGAPVFRMGARPDGAADAAPARIPVTDGPDQTEFGTTATRLFTQDFVVGEASNHIGLRLASADSAPLPRRQTTTEMLSRGVPIGAVEVPAGGELLVLHRGRGVTAGYPVLAVATRTGLARLGQVRPGDTVRFVHTTVDEAVRAHQHRCAALQRLSARVAAAFEALPIPTHFT</sequence>
<protein>
    <submittedName>
        <fullName evidence="5">Biotin-dependent carboxylase-like uncharacterized protein</fullName>
    </submittedName>
</protein>
<organism evidence="5 6">
    <name type="scientific">Prauserella sediminis</name>
    <dbReference type="NCBI Taxonomy" id="577680"/>
    <lineage>
        <taxon>Bacteria</taxon>
        <taxon>Bacillati</taxon>
        <taxon>Actinomycetota</taxon>
        <taxon>Actinomycetes</taxon>
        <taxon>Pseudonocardiales</taxon>
        <taxon>Pseudonocardiaceae</taxon>
        <taxon>Prauserella</taxon>
        <taxon>Prauserella salsuginis group</taxon>
    </lineage>
</organism>
<keyword evidence="3" id="KW-0067">ATP-binding</keyword>
<keyword evidence="6" id="KW-1185">Reference proteome</keyword>
<proteinExistence type="predicted"/>
<reference evidence="5 6" key="1">
    <citation type="submission" date="2020-08" db="EMBL/GenBank/DDBJ databases">
        <title>Sequencing the genomes of 1000 actinobacteria strains.</title>
        <authorList>
            <person name="Klenk H.-P."/>
        </authorList>
    </citation>
    <scope>NUCLEOTIDE SEQUENCE [LARGE SCALE GENOMIC DNA]</scope>
    <source>
        <strain evidence="5 6">DSM 45267</strain>
    </source>
</reference>
<dbReference type="Gene3D" id="2.40.100.10">
    <property type="entry name" value="Cyclophilin-like"/>
    <property type="match status" value="1"/>
</dbReference>
<dbReference type="RefSeq" id="WP_183787479.1">
    <property type="nucleotide sequence ID" value="NZ_JACIBS010000015.1"/>
</dbReference>
<dbReference type="EMBL" id="JACIBS010000015">
    <property type="protein sequence ID" value="MBB3666313.1"/>
    <property type="molecule type" value="Genomic_DNA"/>
</dbReference>
<dbReference type="Pfam" id="PF02626">
    <property type="entry name" value="CT_A_B"/>
    <property type="match status" value="1"/>
</dbReference>
<evidence type="ECO:0000313" key="5">
    <source>
        <dbReference type="EMBL" id="MBB3666313.1"/>
    </source>
</evidence>
<evidence type="ECO:0000259" key="4">
    <source>
        <dbReference type="SMART" id="SM00797"/>
    </source>
</evidence>
<dbReference type="InterPro" id="IPR003778">
    <property type="entry name" value="CT_A_B"/>
</dbReference>
<dbReference type="SUPFAM" id="SSF50891">
    <property type="entry name" value="Cyclophilin-like"/>
    <property type="match status" value="1"/>
</dbReference>
<keyword evidence="2" id="KW-0378">Hydrolase</keyword>
<dbReference type="PANTHER" id="PTHR43309">
    <property type="entry name" value="5-OXOPROLINASE SUBUNIT C"/>
    <property type="match status" value="1"/>
</dbReference>
<evidence type="ECO:0000256" key="2">
    <source>
        <dbReference type="ARBA" id="ARBA00022801"/>
    </source>
</evidence>
<dbReference type="GO" id="GO:0005524">
    <property type="term" value="F:ATP binding"/>
    <property type="evidence" value="ECO:0007669"/>
    <property type="project" value="UniProtKB-KW"/>
</dbReference>
<dbReference type="GO" id="GO:0016787">
    <property type="term" value="F:hydrolase activity"/>
    <property type="evidence" value="ECO:0007669"/>
    <property type="project" value="UniProtKB-KW"/>
</dbReference>
<evidence type="ECO:0000256" key="3">
    <source>
        <dbReference type="ARBA" id="ARBA00022840"/>
    </source>
</evidence>
<name>A0A839Y0U9_9PSEU</name>
<gene>
    <name evidence="5" type="ORF">FB384_005274</name>
</gene>
<accession>A0A839Y0U9</accession>
<evidence type="ECO:0000313" key="6">
    <source>
        <dbReference type="Proteomes" id="UP000564573"/>
    </source>
</evidence>
<dbReference type="InterPro" id="IPR052708">
    <property type="entry name" value="PxpC"/>
</dbReference>
<dbReference type="PANTHER" id="PTHR43309:SF3">
    <property type="entry name" value="5-OXOPROLINASE SUBUNIT C"/>
    <property type="match status" value="1"/>
</dbReference>
<dbReference type="SMART" id="SM00797">
    <property type="entry name" value="AHS2"/>
    <property type="match status" value="1"/>
</dbReference>
<comment type="caution">
    <text evidence="5">The sequence shown here is derived from an EMBL/GenBank/DDBJ whole genome shotgun (WGS) entry which is preliminary data.</text>
</comment>
<feature type="domain" description="Carboxyltransferase" evidence="4">
    <location>
        <begin position="40"/>
        <end position="326"/>
    </location>
</feature>
<dbReference type="Proteomes" id="UP000564573">
    <property type="component" value="Unassembled WGS sequence"/>
</dbReference>